<evidence type="ECO:0000256" key="4">
    <source>
        <dbReference type="RuleBase" id="RU003357"/>
    </source>
</evidence>
<evidence type="ECO:0000313" key="8">
    <source>
        <dbReference type="Proteomes" id="UP000635885"/>
    </source>
</evidence>
<sequence length="960" mass="106922">MKKSLFLSLIAIIFTISPIYSFAQKGTIRGTIYDESTGEPLYGVSVLVVGTQIGAVTDFDGDFEIQIEAGVHTLKLSYISYNTIDIPGVAVEAGKVFLLDNLKMSEFTSDLETVTISAEAIRTTEAALMSVKRNASNLMDGISSSTFRQVGDGDAASAIKRVTGVSVEGGKYVYIRGLGDRYTKTVLNGVDVPGLDPDRNTIQMDIFPTNVIDNIVVSKSFTAELPADFTGGVVNIETKDFPEEKTMALNISGGYNPNMHFNPNALGVQGGKTDWLGYDDGSRAIPTAGVSEVPQFAEVIGSPNSEKGQLFQSILGKFNPTLGGSRQTSPMDFGIGYSIGDQLNVKNKKIGYNFALTYRNESEYYNDAEFNLFGKPRNSNEFTLEPLERSRGDYSTNNVLLGGIAGLAYKSDFTKIKLNLLRLQSGESKVAQFNFINTNLGAEFEADQYNVEYSERTLTNLLLSASHYLNNGKWQLNWKVSPTLSTINDPDVRITRFRVPTNTIGTEVGLPTRIWRSLDEQSLFGNVDLTDNYMFKGNAAKLKFGGAYVYKNRDFLIESFQFNTGNTQFDGDPNRVLLPENLFSADNRNGIRYDPTFIPINPNQYNSNLANVGAYVSNEFNPLPNLKAIVGLRVEQYTQFYTGTNQTNTIIFDNEKVLDDLDFFPTLNLVQSIGKDQNIRLAATRTIARPSFKELSFAEILDPITGRSFIGALFPETSEGGTEVLWDGNLQATRINNFDVRWEKFTGRNEIISASVFYKMFDRPIEMVQFLSDPGAFQPRNVGNGTVLGLEVELRKSLGFITPKMENFFFNANLTFVESQIDMSESEFRSRQLTSREGETVARTRQMAGQAPYIINTGISYNNMISGIEAGLFYNVQGSTLNFVGFGNRTDTYTVPFHALNFNINKTWGKEDRLQTSMNVVNLLDDRKEEVFRMFNANDQIFSSLRPGRRVSLSVRYAIW</sequence>
<comment type="subcellular location">
    <subcellularLocation>
        <location evidence="1 4">Cell outer membrane</location>
    </subcellularLocation>
</comment>
<dbReference type="Gene3D" id="2.170.130.10">
    <property type="entry name" value="TonB-dependent receptor, plug domain"/>
    <property type="match status" value="1"/>
</dbReference>
<keyword evidence="8" id="KW-1185">Reference proteome</keyword>
<dbReference type="Pfam" id="PF13715">
    <property type="entry name" value="CarbopepD_reg_2"/>
    <property type="match status" value="1"/>
</dbReference>
<dbReference type="Gene3D" id="2.40.170.20">
    <property type="entry name" value="TonB-dependent receptor, beta-barrel domain"/>
    <property type="match status" value="1"/>
</dbReference>
<dbReference type="InterPro" id="IPR012910">
    <property type="entry name" value="Plug_dom"/>
</dbReference>
<keyword evidence="3" id="KW-0998">Cell outer membrane</keyword>
<keyword evidence="4" id="KW-0798">TonB box</keyword>
<dbReference type="SUPFAM" id="SSF49464">
    <property type="entry name" value="Carboxypeptidase regulatory domain-like"/>
    <property type="match status" value="1"/>
</dbReference>
<proteinExistence type="inferred from homology"/>
<evidence type="ECO:0000256" key="1">
    <source>
        <dbReference type="ARBA" id="ARBA00004442"/>
    </source>
</evidence>
<evidence type="ECO:0000259" key="5">
    <source>
        <dbReference type="Pfam" id="PF00593"/>
    </source>
</evidence>
<feature type="domain" description="TonB-dependent receptor plug" evidence="6">
    <location>
        <begin position="135"/>
        <end position="233"/>
    </location>
</feature>
<dbReference type="Pfam" id="PF00593">
    <property type="entry name" value="TonB_dep_Rec_b-barrel"/>
    <property type="match status" value="1"/>
</dbReference>
<comment type="similarity">
    <text evidence="4">Belongs to the TonB-dependent receptor family.</text>
</comment>
<dbReference type="InterPro" id="IPR000531">
    <property type="entry name" value="Beta-barrel_TonB"/>
</dbReference>
<name>A0ABQ1LN82_9BACT</name>
<dbReference type="InterPro" id="IPR008969">
    <property type="entry name" value="CarboxyPept-like_regulatory"/>
</dbReference>
<gene>
    <name evidence="7" type="ORF">GCM10010993_00170</name>
</gene>
<dbReference type="InterPro" id="IPR037066">
    <property type="entry name" value="Plug_dom_sf"/>
</dbReference>
<dbReference type="EMBL" id="BMFD01000001">
    <property type="protein sequence ID" value="GGC25084.1"/>
    <property type="molecule type" value="Genomic_DNA"/>
</dbReference>
<feature type="domain" description="TonB-dependent receptor-like beta-barrel" evidence="5">
    <location>
        <begin position="471"/>
        <end position="923"/>
    </location>
</feature>
<accession>A0ABQ1LN82</accession>
<evidence type="ECO:0000259" key="6">
    <source>
        <dbReference type="Pfam" id="PF07715"/>
    </source>
</evidence>
<keyword evidence="2 4" id="KW-0472">Membrane</keyword>
<organism evidence="7 8">
    <name type="scientific">Belliella aquatica</name>
    <dbReference type="NCBI Taxonomy" id="1323734"/>
    <lineage>
        <taxon>Bacteria</taxon>
        <taxon>Pseudomonadati</taxon>
        <taxon>Bacteroidota</taxon>
        <taxon>Cytophagia</taxon>
        <taxon>Cytophagales</taxon>
        <taxon>Cyclobacteriaceae</taxon>
        <taxon>Belliella</taxon>
    </lineage>
</organism>
<evidence type="ECO:0000313" key="7">
    <source>
        <dbReference type="EMBL" id="GGC25084.1"/>
    </source>
</evidence>
<dbReference type="Pfam" id="PF07715">
    <property type="entry name" value="Plug"/>
    <property type="match status" value="1"/>
</dbReference>
<evidence type="ECO:0000256" key="2">
    <source>
        <dbReference type="ARBA" id="ARBA00023136"/>
    </source>
</evidence>
<evidence type="ECO:0000256" key="3">
    <source>
        <dbReference type="ARBA" id="ARBA00023237"/>
    </source>
</evidence>
<dbReference type="InterPro" id="IPR036942">
    <property type="entry name" value="Beta-barrel_TonB_sf"/>
</dbReference>
<dbReference type="RefSeq" id="WP_188438354.1">
    <property type="nucleotide sequence ID" value="NZ_BMFD01000001.1"/>
</dbReference>
<comment type="caution">
    <text evidence="7">The sequence shown here is derived from an EMBL/GenBank/DDBJ whole genome shotgun (WGS) entry which is preliminary data.</text>
</comment>
<protein>
    <submittedName>
        <fullName evidence="7">Outer membrane protein</fullName>
    </submittedName>
</protein>
<dbReference type="PANTHER" id="PTHR40980">
    <property type="entry name" value="PLUG DOMAIN-CONTAINING PROTEIN"/>
    <property type="match status" value="1"/>
</dbReference>
<dbReference type="PANTHER" id="PTHR40980:SF5">
    <property type="entry name" value="TONB-DEPENDENT RECEPTOR"/>
    <property type="match status" value="1"/>
</dbReference>
<dbReference type="Proteomes" id="UP000635885">
    <property type="component" value="Unassembled WGS sequence"/>
</dbReference>
<reference evidence="8" key="1">
    <citation type="journal article" date="2019" name="Int. J. Syst. Evol. Microbiol.">
        <title>The Global Catalogue of Microorganisms (GCM) 10K type strain sequencing project: providing services to taxonomists for standard genome sequencing and annotation.</title>
        <authorList>
            <consortium name="The Broad Institute Genomics Platform"/>
            <consortium name="The Broad Institute Genome Sequencing Center for Infectious Disease"/>
            <person name="Wu L."/>
            <person name="Ma J."/>
        </authorList>
    </citation>
    <scope>NUCLEOTIDE SEQUENCE [LARGE SCALE GENOMIC DNA]</scope>
    <source>
        <strain evidence="8">CGMCC 1.12479</strain>
    </source>
</reference>
<dbReference type="Gene3D" id="2.60.40.1120">
    <property type="entry name" value="Carboxypeptidase-like, regulatory domain"/>
    <property type="match status" value="1"/>
</dbReference>
<dbReference type="SUPFAM" id="SSF56935">
    <property type="entry name" value="Porins"/>
    <property type="match status" value="1"/>
</dbReference>